<protein>
    <submittedName>
        <fullName evidence="10">Carbon starvation protein A</fullName>
    </submittedName>
</protein>
<feature type="transmembrane region" description="Helical" evidence="8">
    <location>
        <begin position="255"/>
        <end position="275"/>
    </location>
</feature>
<evidence type="ECO:0000256" key="7">
    <source>
        <dbReference type="ARBA" id="ARBA00023136"/>
    </source>
</evidence>
<keyword evidence="4" id="KW-1003">Cell membrane</keyword>
<dbReference type="PANTHER" id="PTHR30252:SF3">
    <property type="entry name" value="PYRUVATE_PROTON SYMPORTER BTST"/>
    <property type="match status" value="1"/>
</dbReference>
<feature type="transmembrane region" description="Helical" evidence="8">
    <location>
        <begin position="541"/>
        <end position="565"/>
    </location>
</feature>
<evidence type="ECO:0000256" key="8">
    <source>
        <dbReference type="SAM" id="Phobius"/>
    </source>
</evidence>
<keyword evidence="3" id="KW-0813">Transport</keyword>
<feature type="transmembrane region" description="Helical" evidence="8">
    <location>
        <begin position="324"/>
        <end position="345"/>
    </location>
</feature>
<feature type="transmembrane region" description="Helical" evidence="8">
    <location>
        <begin position="641"/>
        <end position="659"/>
    </location>
</feature>
<feature type="transmembrane region" description="Helical" evidence="8">
    <location>
        <begin position="117"/>
        <end position="137"/>
    </location>
</feature>
<dbReference type="Pfam" id="PF02554">
    <property type="entry name" value="CstA"/>
    <property type="match status" value="1"/>
</dbReference>
<evidence type="ECO:0000256" key="5">
    <source>
        <dbReference type="ARBA" id="ARBA00022692"/>
    </source>
</evidence>
<comment type="similarity">
    <text evidence="2">Belongs to the peptide transporter carbon starvation (CstA) (TC 2.A.114) family.</text>
</comment>
<feature type="transmembrane region" description="Helical" evidence="8">
    <location>
        <begin position="7"/>
        <end position="26"/>
    </location>
</feature>
<sequence>MNLKDRLILVVLSIVFAFAFYVLAIYRKEPVNAGWILLCALSLYILGYRYYSYYIAYKVFEVSDQNPTPAHKFYNGLDYVPTNKWVLFGHHFAAISGAGPLVGPVLAAQMGYLPGVIWIPIGAVVAGAVQDMLILTISMRMGGKSLGAIAREYLGKFGGFVVLLVIYSILIILLAVLALVVVKATAMSPWSAFTSFATIPIAMLMGLYMWKVRPGAVLQATAIGVSLLMLSLVLGGFVANHPTLSKLFTFSEVQIAFGLMIYGFFASALPVWLLLAPRDYLSTFMKLGTIIIIGLGVFIVNPEIKMPALTQYAYTGMGPVWQGSLFPFLMITIACGAVSGFHALISSGTSPKLLDKESHVRLVGYGSMLGESFVAIMALISAVSMEPGLYFAINSPASVIGKTEETAAQIISSWGFNISAEELKRMAQLIGEQTILSKVGGAPAFAIGMALIFARITGEALLSFWYHFAILFEVVFILTTIDSGTRVGRYILQDLLGGVIKSFRDYSNPWANMTASFTTVALWGYFLYAGVIDPYGGIRSLWPLFGISNQLLATTALTIAVLYLAKTGRFKYLWVAGLPALLMAINTISAGILKVFHPDPRIGFLAHANFISQKVAMGELPAGIKSFEIAQRVIMNDYTNAFLGTLYVALVSLVILLTLKEVIGSWQKS</sequence>
<feature type="transmembrane region" description="Helical" evidence="8">
    <location>
        <begin position="32"/>
        <end position="51"/>
    </location>
</feature>
<dbReference type="InterPro" id="IPR051605">
    <property type="entry name" value="CstA"/>
</dbReference>
<evidence type="ECO:0000259" key="9">
    <source>
        <dbReference type="Pfam" id="PF02554"/>
    </source>
</evidence>
<feature type="transmembrane region" description="Helical" evidence="8">
    <location>
        <begin position="92"/>
        <end position="111"/>
    </location>
</feature>
<dbReference type="GO" id="GO:0005886">
    <property type="term" value="C:plasma membrane"/>
    <property type="evidence" value="ECO:0007669"/>
    <property type="project" value="UniProtKB-SubCell"/>
</dbReference>
<feature type="transmembrane region" description="Helical" evidence="8">
    <location>
        <begin position="435"/>
        <end position="458"/>
    </location>
</feature>
<evidence type="ECO:0000256" key="3">
    <source>
        <dbReference type="ARBA" id="ARBA00022448"/>
    </source>
</evidence>
<evidence type="ECO:0000313" key="10">
    <source>
        <dbReference type="EMBL" id="HHO73751.1"/>
    </source>
</evidence>
<name>A0A7C5X125_9AQUI</name>
<organism evidence="10">
    <name type="scientific">Thermocrinis ruber</name>
    <dbReference type="NCBI Taxonomy" id="75906"/>
    <lineage>
        <taxon>Bacteria</taxon>
        <taxon>Pseudomonadati</taxon>
        <taxon>Aquificota</taxon>
        <taxon>Aquificia</taxon>
        <taxon>Aquificales</taxon>
        <taxon>Aquificaceae</taxon>
        <taxon>Thermocrinis</taxon>
    </lineage>
</organism>
<evidence type="ECO:0000256" key="2">
    <source>
        <dbReference type="ARBA" id="ARBA00007755"/>
    </source>
</evidence>
<dbReference type="GO" id="GO:0009267">
    <property type="term" value="P:cellular response to starvation"/>
    <property type="evidence" value="ECO:0007669"/>
    <property type="project" value="InterPro"/>
</dbReference>
<comment type="caution">
    <text evidence="10">The sequence shown here is derived from an EMBL/GenBank/DDBJ whole genome shotgun (WGS) entry which is preliminary data.</text>
</comment>
<dbReference type="EMBL" id="DSAC01000047">
    <property type="protein sequence ID" value="HHO73751.1"/>
    <property type="molecule type" value="Genomic_DNA"/>
</dbReference>
<reference evidence="10" key="1">
    <citation type="journal article" date="2020" name="mSystems">
        <title>Genome- and Community-Level Interaction Insights into Carbon Utilization and Element Cycling Functions of Hydrothermarchaeota in Hydrothermal Sediment.</title>
        <authorList>
            <person name="Zhou Z."/>
            <person name="Liu Y."/>
            <person name="Xu W."/>
            <person name="Pan J."/>
            <person name="Luo Z.H."/>
            <person name="Li M."/>
        </authorList>
    </citation>
    <scope>NUCLEOTIDE SEQUENCE [LARGE SCALE GENOMIC DNA]</scope>
    <source>
        <strain evidence="10">SpSt-114</strain>
    </source>
</reference>
<keyword evidence="7 8" id="KW-0472">Membrane</keyword>
<feature type="transmembrane region" description="Helical" evidence="8">
    <location>
        <begin position="188"/>
        <end position="210"/>
    </location>
</feature>
<feature type="transmembrane region" description="Helical" evidence="8">
    <location>
        <begin position="464"/>
        <end position="481"/>
    </location>
</feature>
<dbReference type="PANTHER" id="PTHR30252">
    <property type="entry name" value="INNER MEMBRANE PEPTIDE TRANSPORTER"/>
    <property type="match status" value="1"/>
</dbReference>
<keyword evidence="6 8" id="KW-1133">Transmembrane helix</keyword>
<proteinExistence type="inferred from homology"/>
<gene>
    <name evidence="10" type="ORF">ENN04_03845</name>
</gene>
<feature type="transmembrane region" description="Helical" evidence="8">
    <location>
        <begin position="287"/>
        <end position="304"/>
    </location>
</feature>
<feature type="domain" description="CstA N-terminal" evidence="9">
    <location>
        <begin position="32"/>
        <end position="590"/>
    </location>
</feature>
<feature type="transmembrane region" description="Helical" evidence="8">
    <location>
        <begin position="510"/>
        <end position="529"/>
    </location>
</feature>
<feature type="transmembrane region" description="Helical" evidence="8">
    <location>
        <begin position="157"/>
        <end position="182"/>
    </location>
</feature>
<feature type="transmembrane region" description="Helical" evidence="8">
    <location>
        <begin position="217"/>
        <end position="239"/>
    </location>
</feature>
<evidence type="ECO:0000256" key="1">
    <source>
        <dbReference type="ARBA" id="ARBA00004651"/>
    </source>
</evidence>
<comment type="subcellular location">
    <subcellularLocation>
        <location evidence="1">Cell membrane</location>
        <topology evidence="1">Multi-pass membrane protein</topology>
    </subcellularLocation>
</comment>
<keyword evidence="5 8" id="KW-0812">Transmembrane</keyword>
<dbReference type="InterPro" id="IPR003706">
    <property type="entry name" value="CstA_N"/>
</dbReference>
<accession>A0A7C5X125</accession>
<feature type="transmembrane region" description="Helical" evidence="8">
    <location>
        <begin position="572"/>
        <end position="593"/>
    </location>
</feature>
<evidence type="ECO:0000256" key="6">
    <source>
        <dbReference type="ARBA" id="ARBA00022989"/>
    </source>
</evidence>
<dbReference type="AlphaFoldDB" id="A0A7C5X125"/>
<evidence type="ECO:0000256" key="4">
    <source>
        <dbReference type="ARBA" id="ARBA00022475"/>
    </source>
</evidence>